<proteinExistence type="predicted"/>
<reference evidence="2" key="1">
    <citation type="submission" date="2019-02" db="EMBL/GenBank/DDBJ databases">
        <authorList>
            <person name="Gruber-Vodicka R. H."/>
            <person name="Seah K. B. B."/>
        </authorList>
    </citation>
    <scope>NUCLEOTIDE SEQUENCE</scope>
    <source>
        <strain evidence="2">BECK_S127</strain>
    </source>
</reference>
<name>A0A451BR17_9GAMM</name>
<protein>
    <submittedName>
        <fullName evidence="2">Uncharacterized protein</fullName>
    </submittedName>
</protein>
<accession>A0A451BR17</accession>
<feature type="region of interest" description="Disordered" evidence="1">
    <location>
        <begin position="79"/>
        <end position="118"/>
    </location>
</feature>
<sequence length="118" mass="14388">MSRNDFNIDILELPDRENTVAEIDYKKCQWAEISAEEPYKYVIQIYKHPEKEYWEFSFDEAIETLQSAKKQLAKFQRTPEQQAEYEDRQKELANFNPTPEETAEYERKMEEQRKKYYG</sequence>
<feature type="compositionally biased region" description="Basic and acidic residues" evidence="1">
    <location>
        <begin position="104"/>
        <end position="118"/>
    </location>
</feature>
<dbReference type="EMBL" id="CAADHB010000140">
    <property type="protein sequence ID" value="VFK80675.1"/>
    <property type="molecule type" value="Genomic_DNA"/>
</dbReference>
<gene>
    <name evidence="2" type="ORF">BECKSD772D_GA0070982_11404</name>
</gene>
<evidence type="ECO:0000313" key="2">
    <source>
        <dbReference type="EMBL" id="VFK80675.1"/>
    </source>
</evidence>
<evidence type="ECO:0000256" key="1">
    <source>
        <dbReference type="SAM" id="MobiDB-lite"/>
    </source>
</evidence>
<dbReference type="AlphaFoldDB" id="A0A451BR17"/>
<organism evidence="2">
    <name type="scientific">Candidatus Kentrum sp. SD</name>
    <dbReference type="NCBI Taxonomy" id="2126332"/>
    <lineage>
        <taxon>Bacteria</taxon>
        <taxon>Pseudomonadati</taxon>
        <taxon>Pseudomonadota</taxon>
        <taxon>Gammaproteobacteria</taxon>
        <taxon>Candidatus Kentrum</taxon>
    </lineage>
</organism>